<accession>A0A1I2UK32</accession>
<keyword evidence="2 13" id="KW-0963">Cytoplasm</keyword>
<dbReference type="NCBIfam" id="TIGR00580">
    <property type="entry name" value="mfd"/>
    <property type="match status" value="1"/>
</dbReference>
<dbReference type="OrthoDB" id="9804325at2"/>
<evidence type="ECO:0000256" key="4">
    <source>
        <dbReference type="ARBA" id="ARBA00022763"/>
    </source>
</evidence>
<keyword evidence="8 13" id="KW-0238">DNA-binding</keyword>
<dbReference type="InterPro" id="IPR001650">
    <property type="entry name" value="Helicase_C-like"/>
</dbReference>
<dbReference type="SUPFAM" id="SSF143517">
    <property type="entry name" value="TRCF domain-like"/>
    <property type="match status" value="1"/>
</dbReference>
<evidence type="ECO:0000256" key="12">
    <source>
        <dbReference type="ARBA" id="ARBA00070128"/>
    </source>
</evidence>
<evidence type="ECO:0000313" key="17">
    <source>
        <dbReference type="Proteomes" id="UP000198752"/>
    </source>
</evidence>
<evidence type="ECO:0000256" key="9">
    <source>
        <dbReference type="ARBA" id="ARBA00023204"/>
    </source>
</evidence>
<dbReference type="InterPro" id="IPR004576">
    <property type="entry name" value="Mfd"/>
</dbReference>
<dbReference type="Gene3D" id="3.90.1150.50">
    <property type="entry name" value="Transcription-repair-coupling factor, D7 domain"/>
    <property type="match status" value="1"/>
</dbReference>
<dbReference type="GO" id="GO:0005737">
    <property type="term" value="C:cytoplasm"/>
    <property type="evidence" value="ECO:0007669"/>
    <property type="project" value="UniProtKB-SubCell"/>
</dbReference>
<evidence type="ECO:0000313" key="16">
    <source>
        <dbReference type="EMBL" id="SFG77403.1"/>
    </source>
</evidence>
<evidence type="ECO:0000256" key="11">
    <source>
        <dbReference type="ARBA" id="ARBA00061399"/>
    </source>
</evidence>
<dbReference type="SMART" id="SM00490">
    <property type="entry name" value="HELICc"/>
    <property type="match status" value="1"/>
</dbReference>
<evidence type="ECO:0000256" key="6">
    <source>
        <dbReference type="ARBA" id="ARBA00022806"/>
    </source>
</evidence>
<dbReference type="GO" id="GO:0005524">
    <property type="term" value="F:ATP binding"/>
    <property type="evidence" value="ECO:0007669"/>
    <property type="project" value="UniProtKB-UniRule"/>
</dbReference>
<evidence type="ECO:0000256" key="2">
    <source>
        <dbReference type="ARBA" id="ARBA00022490"/>
    </source>
</evidence>
<evidence type="ECO:0000256" key="7">
    <source>
        <dbReference type="ARBA" id="ARBA00022840"/>
    </source>
</evidence>
<feature type="domain" description="Helicase C-terminal" evidence="15">
    <location>
        <begin position="823"/>
        <end position="977"/>
    </location>
</feature>
<keyword evidence="5 13" id="KW-0378">Hydrolase</keyword>
<evidence type="ECO:0000256" key="8">
    <source>
        <dbReference type="ARBA" id="ARBA00023125"/>
    </source>
</evidence>
<dbReference type="Proteomes" id="UP000198752">
    <property type="component" value="Unassembled WGS sequence"/>
</dbReference>
<dbReference type="STRING" id="269670.SAMN02982927_02731"/>
<dbReference type="Gene3D" id="2.40.10.170">
    <property type="match status" value="1"/>
</dbReference>
<dbReference type="InterPro" id="IPR005118">
    <property type="entry name" value="TRCF_C"/>
</dbReference>
<dbReference type="Gene3D" id="3.40.50.11180">
    <property type="match status" value="1"/>
</dbReference>
<evidence type="ECO:0000256" key="5">
    <source>
        <dbReference type="ARBA" id="ARBA00022801"/>
    </source>
</evidence>
<dbReference type="Pfam" id="PF03461">
    <property type="entry name" value="TRCF"/>
    <property type="match status" value="1"/>
</dbReference>
<keyword evidence="7 13" id="KW-0067">ATP-binding</keyword>
<evidence type="ECO:0000256" key="3">
    <source>
        <dbReference type="ARBA" id="ARBA00022741"/>
    </source>
</evidence>
<dbReference type="HAMAP" id="MF_00969">
    <property type="entry name" value="TRCF"/>
    <property type="match status" value="1"/>
</dbReference>
<dbReference type="GO" id="GO:0003678">
    <property type="term" value="F:DNA helicase activity"/>
    <property type="evidence" value="ECO:0007669"/>
    <property type="project" value="TreeGrafter"/>
</dbReference>
<dbReference type="GO" id="GO:0016787">
    <property type="term" value="F:hydrolase activity"/>
    <property type="evidence" value="ECO:0007669"/>
    <property type="project" value="UniProtKB-KW"/>
</dbReference>
<gene>
    <name evidence="13" type="primary">mfd</name>
    <name evidence="16" type="ORF">SAMN02982927_02731</name>
</gene>
<dbReference type="Pfam" id="PF17757">
    <property type="entry name" value="UvrB_inter"/>
    <property type="match status" value="1"/>
</dbReference>
<dbReference type="InterPro" id="IPR037235">
    <property type="entry name" value="TRCF-like_C_D7"/>
</dbReference>
<dbReference type="CDD" id="cd17991">
    <property type="entry name" value="DEXHc_TRCF"/>
    <property type="match status" value="1"/>
</dbReference>
<comment type="similarity">
    <text evidence="11 13">In the C-terminal section; belongs to the helicase family. RecG subfamily.</text>
</comment>
<comment type="similarity">
    <text evidence="10 13">In the N-terminal section; belongs to the UvrB family.</text>
</comment>
<keyword evidence="6 16" id="KW-0347">Helicase</keyword>
<dbReference type="PROSITE" id="PS51194">
    <property type="entry name" value="HELICASE_CTER"/>
    <property type="match status" value="1"/>
</dbReference>
<dbReference type="SUPFAM" id="SSF52540">
    <property type="entry name" value="P-loop containing nucleoside triphosphate hydrolases"/>
    <property type="match status" value="4"/>
</dbReference>
<name>A0A1I2UK32_9BACL</name>
<dbReference type="PROSITE" id="PS51192">
    <property type="entry name" value="HELICASE_ATP_BIND_1"/>
    <property type="match status" value="1"/>
</dbReference>
<keyword evidence="17" id="KW-1185">Reference proteome</keyword>
<dbReference type="SMART" id="SM01058">
    <property type="entry name" value="CarD_TRCF"/>
    <property type="match status" value="1"/>
</dbReference>
<dbReference type="GO" id="GO:0003684">
    <property type="term" value="F:damaged DNA binding"/>
    <property type="evidence" value="ECO:0007669"/>
    <property type="project" value="InterPro"/>
</dbReference>
<dbReference type="EMBL" id="FOOY01000021">
    <property type="protein sequence ID" value="SFG77403.1"/>
    <property type="molecule type" value="Genomic_DNA"/>
</dbReference>
<dbReference type="GO" id="GO:0006355">
    <property type="term" value="P:regulation of DNA-templated transcription"/>
    <property type="evidence" value="ECO:0007669"/>
    <property type="project" value="UniProtKB-UniRule"/>
</dbReference>
<dbReference type="InterPro" id="IPR047112">
    <property type="entry name" value="RecG/Mfd"/>
</dbReference>
<sequence length="1183" mass="133583">MLGLSHYYQQKVDEIQAVLEGYEQGMRQQLVSGLSGGAKALWIAALYQKRQQTAVVVTHNLYQGQKLYNDLEGLIDSEELFLYPANDLIASELAVASPELLAQRIDVLNRLAQNRKALIIIPVAGLKKLLAPLYLWKASLMHFEAGKTVDLNELSRKLTAVGYERETMVTGPGQFSIRGGIIDIFPLTEEHPIRIELFDDEVDSVRFFDSDSQRSLKMIQGSVLIGPASELLLYEENYSVAAEGLERELAKTLARVTDQKAQELISEHIAADIESLKQKQPFNGMNKYASLMYSKLTTISDYLPNDTLIIFDEISRIQEMSEQLDREEAEWQVDMLQKGEMVGELPLTMDWPQLTDRLTHPILLLSLFLRYHGQFQPQNVIGMTCRAMQNFHGQIQLLKTEVERWQKGGFSVTFLASDKERAKRLEQVLSDYGVQAELVTPETLPIQGVSQITIGQFENGFELPLKRIAVVTEREVFTKKAAKANHRGKKLTNAERLKNYSELKVGDYVVHVDHGIGRYAGIETLEVNGTHKDYMQIIYKGNDKLYVPVEHIDQVQKYVSSEGKEPKLYALGGGEWKKVKSKARSSIQDIADDLIKLYAQREASKGYAFAKDSEAQQEFEAAFPYQETTDQLQAIEEIKKDMEKEKPMDRLLCGDVGYGKTEVALRAAFKAIADGKQVALLVPTTILAQQHFETASERFEDFPISIGVLSRFRSRKEQLETLKGLKAGTVDMVIGTHRLLSKDVQYKDLGLLIVDEEQRFGVTHKEKIKRLKANVDVLTLTATPIPRTLHMSMLGVRDLSIIETPPENRFPVQTFVMEYNMSLIREAIEREMARGGQVYFLYNRVETIQRMAEMISNLVPDAAVTYAHGQMKESELESAMIDFLDGNADVLVSTTIIETGVDIPNVNTLIVYDADRMGLAQLYQLRGRVGRSSRVAYAYFTYQRDKVMNEVAEKRLQAIKEFTELGSGFKIAMRDLSIRGAGNLLGAQQHGFIDSVGFDLYSQMLQDAIAERSKKDHTQASQKPPRVTIEVDTDAYIPDVYIEDSLQKIDMYKRFKAADSLQDVAELKDEMIDRFGDYPREVADLFKVAEVRVTANKLMIEEIKQQGLEVRIIFSELGWKSLDRESLFKSISKMGFGVGLGANGSKMNITIKQNARNPVPLLEEVGKLLSEVEQLKDPSQKAG</sequence>
<dbReference type="Gene3D" id="3.30.2060.10">
    <property type="entry name" value="Penicillin-binding protein 1b domain"/>
    <property type="match status" value="1"/>
</dbReference>
<dbReference type="EC" id="3.6.4.-" evidence="13"/>
<dbReference type="RefSeq" id="WP_093673879.1">
    <property type="nucleotide sequence ID" value="NZ_FOOY01000021.1"/>
</dbReference>
<dbReference type="SMART" id="SM00487">
    <property type="entry name" value="DEXDc"/>
    <property type="match status" value="1"/>
</dbReference>
<dbReference type="Pfam" id="PF00270">
    <property type="entry name" value="DEAD"/>
    <property type="match status" value="1"/>
</dbReference>
<keyword evidence="3 13" id="KW-0547">Nucleotide-binding</keyword>
<dbReference type="InterPro" id="IPR011545">
    <property type="entry name" value="DEAD/DEAH_box_helicase_dom"/>
</dbReference>
<evidence type="ECO:0000256" key="10">
    <source>
        <dbReference type="ARBA" id="ARBA00061104"/>
    </source>
</evidence>
<protein>
    <recommendedName>
        <fullName evidence="12 13">Transcription-repair-coupling factor</fullName>
        <shortName evidence="13">TRCF</shortName>
        <ecNumber evidence="13">3.6.4.-</ecNumber>
    </recommendedName>
</protein>
<dbReference type="Pfam" id="PF02559">
    <property type="entry name" value="CarD_TRCF_RID"/>
    <property type="match status" value="1"/>
</dbReference>
<reference evidence="17" key="1">
    <citation type="submission" date="2016-10" db="EMBL/GenBank/DDBJ databases">
        <authorList>
            <person name="Varghese N."/>
            <person name="Submissions S."/>
        </authorList>
    </citation>
    <scope>NUCLEOTIDE SEQUENCE [LARGE SCALE GENOMIC DNA]</scope>
    <source>
        <strain evidence="17">ATCC 700379</strain>
    </source>
</reference>
<organism evidence="16 17">
    <name type="scientific">Sporolactobacillus nakayamae</name>
    <dbReference type="NCBI Taxonomy" id="269670"/>
    <lineage>
        <taxon>Bacteria</taxon>
        <taxon>Bacillati</taxon>
        <taxon>Bacillota</taxon>
        <taxon>Bacilli</taxon>
        <taxon>Bacillales</taxon>
        <taxon>Sporolactobacillaceae</taxon>
        <taxon>Sporolactobacillus</taxon>
    </lineage>
</organism>
<dbReference type="SMART" id="SM00982">
    <property type="entry name" value="TRCF"/>
    <property type="match status" value="1"/>
</dbReference>
<dbReference type="FunFam" id="3.40.50.300:FF:000546">
    <property type="entry name" value="Transcription-repair-coupling factor"/>
    <property type="match status" value="1"/>
</dbReference>
<feature type="domain" description="Helicase ATP-binding" evidence="14">
    <location>
        <begin position="641"/>
        <end position="802"/>
    </location>
</feature>
<comment type="subcellular location">
    <subcellularLocation>
        <location evidence="1 13">Cytoplasm</location>
    </subcellularLocation>
</comment>
<dbReference type="InterPro" id="IPR041471">
    <property type="entry name" value="UvrB_inter"/>
</dbReference>
<dbReference type="AlphaFoldDB" id="A0A1I2UK32"/>
<evidence type="ECO:0000259" key="14">
    <source>
        <dbReference type="PROSITE" id="PS51192"/>
    </source>
</evidence>
<evidence type="ECO:0000256" key="13">
    <source>
        <dbReference type="HAMAP-Rule" id="MF_00969"/>
    </source>
</evidence>
<dbReference type="GO" id="GO:0000716">
    <property type="term" value="P:transcription-coupled nucleotide-excision repair, DNA damage recognition"/>
    <property type="evidence" value="ECO:0007669"/>
    <property type="project" value="UniProtKB-UniRule"/>
</dbReference>
<keyword evidence="9 13" id="KW-0234">DNA repair</keyword>
<evidence type="ECO:0000259" key="15">
    <source>
        <dbReference type="PROSITE" id="PS51194"/>
    </source>
</evidence>
<dbReference type="InterPro" id="IPR027417">
    <property type="entry name" value="P-loop_NTPase"/>
</dbReference>
<dbReference type="SUPFAM" id="SSF141259">
    <property type="entry name" value="CarD-like"/>
    <property type="match status" value="1"/>
</dbReference>
<evidence type="ECO:0000256" key="1">
    <source>
        <dbReference type="ARBA" id="ARBA00004496"/>
    </source>
</evidence>
<dbReference type="Pfam" id="PF00271">
    <property type="entry name" value="Helicase_C"/>
    <property type="match status" value="1"/>
</dbReference>
<dbReference type="InterPro" id="IPR014001">
    <property type="entry name" value="Helicase_ATP-bd"/>
</dbReference>
<dbReference type="InterPro" id="IPR036101">
    <property type="entry name" value="CarD-like/TRCF_RID_sf"/>
</dbReference>
<dbReference type="PANTHER" id="PTHR47964">
    <property type="entry name" value="ATP-DEPENDENT DNA HELICASE HOMOLOG RECG, CHLOROPLASTIC"/>
    <property type="match status" value="1"/>
</dbReference>
<comment type="function">
    <text evidence="13">Couples transcription and DNA repair by recognizing RNA polymerase (RNAP) stalled at DNA lesions. Mediates ATP-dependent release of RNAP and its truncated transcript from the DNA, and recruitment of nucleotide excision repair machinery to the damaged site.</text>
</comment>
<keyword evidence="4 13" id="KW-0227">DNA damage</keyword>
<dbReference type="Gene3D" id="3.40.50.300">
    <property type="entry name" value="P-loop containing nucleotide triphosphate hydrolases"/>
    <property type="match status" value="2"/>
</dbReference>
<proteinExistence type="inferred from homology"/>
<dbReference type="InterPro" id="IPR003711">
    <property type="entry name" value="CarD-like/TRCF_RID"/>
</dbReference>
<dbReference type="PANTHER" id="PTHR47964:SF1">
    <property type="entry name" value="ATP-DEPENDENT DNA HELICASE HOMOLOG RECG, CHLOROPLASTIC"/>
    <property type="match status" value="1"/>
</dbReference>